<accession>A0A9P6GLD9</accession>
<gene>
    <name evidence="2" type="ORF">PMIN01_05328</name>
</gene>
<organism evidence="2 3">
    <name type="scientific">Paraphaeosphaeria minitans</name>
    <dbReference type="NCBI Taxonomy" id="565426"/>
    <lineage>
        <taxon>Eukaryota</taxon>
        <taxon>Fungi</taxon>
        <taxon>Dikarya</taxon>
        <taxon>Ascomycota</taxon>
        <taxon>Pezizomycotina</taxon>
        <taxon>Dothideomycetes</taxon>
        <taxon>Pleosporomycetidae</taxon>
        <taxon>Pleosporales</taxon>
        <taxon>Massarineae</taxon>
        <taxon>Didymosphaeriaceae</taxon>
        <taxon>Paraphaeosphaeria</taxon>
    </lineage>
</organism>
<feature type="compositionally biased region" description="Basic and acidic residues" evidence="1">
    <location>
        <begin position="27"/>
        <end position="39"/>
    </location>
</feature>
<comment type="caution">
    <text evidence="2">The sequence shown here is derived from an EMBL/GenBank/DDBJ whole genome shotgun (WGS) entry which is preliminary data.</text>
</comment>
<evidence type="ECO:0000313" key="3">
    <source>
        <dbReference type="Proteomes" id="UP000756921"/>
    </source>
</evidence>
<reference evidence="2" key="1">
    <citation type="journal article" date="2020" name="Mol. Plant Microbe Interact.">
        <title>Genome Sequence of the Biocontrol Agent Coniothyrium minitans strain Conio (IMI 134523).</title>
        <authorList>
            <person name="Patel D."/>
            <person name="Shittu T.A."/>
            <person name="Baroncelli R."/>
            <person name="Muthumeenakshi S."/>
            <person name="Osborne T.H."/>
            <person name="Janganan T.K."/>
            <person name="Sreenivasaprasad S."/>
        </authorList>
    </citation>
    <scope>NUCLEOTIDE SEQUENCE</scope>
    <source>
        <strain evidence="2">Conio</strain>
    </source>
</reference>
<dbReference type="Proteomes" id="UP000756921">
    <property type="component" value="Unassembled WGS sequence"/>
</dbReference>
<feature type="region of interest" description="Disordered" evidence="1">
    <location>
        <begin position="1"/>
        <end position="44"/>
    </location>
</feature>
<dbReference type="EMBL" id="WJXW01000004">
    <property type="protein sequence ID" value="KAF9737549.1"/>
    <property type="molecule type" value="Genomic_DNA"/>
</dbReference>
<protein>
    <submittedName>
        <fullName evidence="2">Uncharacterized protein</fullName>
    </submittedName>
</protein>
<evidence type="ECO:0000313" key="2">
    <source>
        <dbReference type="EMBL" id="KAF9737549.1"/>
    </source>
</evidence>
<name>A0A9P6GLD9_9PLEO</name>
<evidence type="ECO:0000256" key="1">
    <source>
        <dbReference type="SAM" id="MobiDB-lite"/>
    </source>
</evidence>
<proteinExistence type="predicted"/>
<dbReference type="AlphaFoldDB" id="A0A9P6GLD9"/>
<sequence>MSSARCDASKIRTRPRSLPSAYSARDGAARHRNRDEARTHSSKANALPYKRILGAFEPGERTGGRLLPRHLSRERVPQALPSWRSKWSREMTLPFDVSVLYPGKLPDLDTESHPLRDIMARSEYPGHLSTVVPPVFRRRVGVGGMCVWTTCLRVR</sequence>
<keyword evidence="3" id="KW-1185">Reference proteome</keyword>